<feature type="disulfide bond" evidence="7">
    <location>
        <begin position="150"/>
        <end position="168"/>
    </location>
</feature>
<evidence type="ECO:0000313" key="10">
    <source>
        <dbReference type="Proteomes" id="UP000708208"/>
    </source>
</evidence>
<dbReference type="Proteomes" id="UP000708208">
    <property type="component" value="Unassembled WGS sequence"/>
</dbReference>
<keyword evidence="10" id="KW-1185">Reference proteome</keyword>
<keyword evidence="6 7" id="KW-1015">Disulfide bond</keyword>
<keyword evidence="5" id="KW-0472">Membrane</keyword>
<evidence type="ECO:0000256" key="5">
    <source>
        <dbReference type="ARBA" id="ARBA00023136"/>
    </source>
</evidence>
<feature type="disulfide bond" evidence="7">
    <location>
        <begin position="541"/>
        <end position="556"/>
    </location>
</feature>
<feature type="disulfide bond" evidence="7">
    <location>
        <begin position="419"/>
        <end position="437"/>
    </location>
</feature>
<comment type="caution">
    <text evidence="9">The sequence shown here is derived from an EMBL/GenBank/DDBJ whole genome shotgun (WGS) entry which is preliminary data.</text>
</comment>
<dbReference type="CDD" id="cd00112">
    <property type="entry name" value="LDLa"/>
    <property type="match status" value="3"/>
</dbReference>
<dbReference type="PROSITE" id="PS01209">
    <property type="entry name" value="LDLRA_1"/>
    <property type="match status" value="3"/>
</dbReference>
<feature type="disulfide bond" evidence="7">
    <location>
        <begin position="235"/>
        <end position="250"/>
    </location>
</feature>
<feature type="non-terminal residue" evidence="9">
    <location>
        <position position="590"/>
    </location>
</feature>
<reference evidence="9" key="1">
    <citation type="submission" date="2021-06" db="EMBL/GenBank/DDBJ databases">
        <authorList>
            <person name="Hodson N. C."/>
            <person name="Mongue J. A."/>
            <person name="Jaron S. K."/>
        </authorList>
    </citation>
    <scope>NUCLEOTIDE SEQUENCE</scope>
</reference>
<sequence>TQFPCETLNNTCVPWELRCNCIPDCPDGSDEANCIFPPPLPPPPGPEPGGPGGPGGPVCSYGVPCPNQYGKVQCSYSYDCIPRTWECDGIKDDCPGNTDEKGCPECLGIYCDGNETFIPWIRVCDFLYDCNDLSDEDASKYGCDCRELKCSTGYCLPNEGVCDNIIDCWPTVEDEIGCPCDGPEVFQCGADGPCLNRFYKCDGFNHCPNGEDEQNCSCIFQCADGSCLKQDWQLCDRYNHCPNGDDELDCPCNLTQFPCETLDNICVPWDLVCDCVPDCADGSDEINCVLGTILRPPQPPRPPPGHIPGGPSGPGGPMLLTRPTSTNPKLEKIISERSGKVQCSYSNDCIPRPWECDGIPDDCPDNTDETNCPDCLGIYCDYNYTFVPWPRVCDFWPDCKDASDENASKYGCDCRGFKCSTGNCIPKEWRCDHIFDCLPTGEDEIGCPCVGPDVFQCGDFGPCLYNYYKCDGVKQCPNGEDEQNCDCAFICADGTCLVHSWQVCNRWLDCPGGDDELNCPCWTTQFLCHTLDTCVPWDLRCNCVVDCPDGSDEVACPSGWGRQSGHGGPSGPSGPGGPNGPSGPGGPSGP</sequence>
<evidence type="ECO:0000256" key="2">
    <source>
        <dbReference type="ARBA" id="ARBA00022692"/>
    </source>
</evidence>
<evidence type="ECO:0000256" key="1">
    <source>
        <dbReference type="ARBA" id="ARBA00004167"/>
    </source>
</evidence>
<feature type="disulfide bond" evidence="7">
    <location>
        <begin position="504"/>
        <end position="519"/>
    </location>
</feature>
<feature type="region of interest" description="Disordered" evidence="8">
    <location>
        <begin position="558"/>
        <end position="590"/>
    </location>
</feature>
<name>A0A8J2KDT2_9HEXA</name>
<gene>
    <name evidence="9" type="ORF">AFUS01_LOCUS26557</name>
</gene>
<evidence type="ECO:0000256" key="8">
    <source>
        <dbReference type="SAM" id="MobiDB-lite"/>
    </source>
</evidence>
<dbReference type="SMART" id="SM00192">
    <property type="entry name" value="LDLa"/>
    <property type="match status" value="13"/>
</dbReference>
<feature type="disulfide bond" evidence="7">
    <location>
        <begin position="412"/>
        <end position="424"/>
    </location>
</feature>
<comment type="caution">
    <text evidence="7">Lacks conserved residue(s) required for the propagation of feature annotation.</text>
</comment>
<dbReference type="PROSITE" id="PS50068">
    <property type="entry name" value="LDLRA_2"/>
    <property type="match status" value="11"/>
</dbReference>
<dbReference type="PANTHER" id="PTHR24270:SF62">
    <property type="entry name" value="LOW-DENSITY LIPOPROTEIN RECEPTOR-RELATED PROTEIN 2"/>
    <property type="match status" value="1"/>
</dbReference>
<dbReference type="InterPro" id="IPR023415">
    <property type="entry name" value="LDLR_class-A_CS"/>
</dbReference>
<evidence type="ECO:0000256" key="7">
    <source>
        <dbReference type="PROSITE-ProRule" id="PRU00124"/>
    </source>
</evidence>
<feature type="non-terminal residue" evidence="9">
    <location>
        <position position="1"/>
    </location>
</feature>
<feature type="region of interest" description="Disordered" evidence="8">
    <location>
        <begin position="296"/>
        <end position="325"/>
    </location>
</feature>
<proteinExistence type="predicted"/>
<feature type="compositionally biased region" description="Gly residues" evidence="8">
    <location>
        <begin position="562"/>
        <end position="590"/>
    </location>
</feature>
<dbReference type="GO" id="GO:0012505">
    <property type="term" value="C:endomembrane system"/>
    <property type="evidence" value="ECO:0007669"/>
    <property type="project" value="UniProtKB-SubCell"/>
</dbReference>
<feature type="disulfide bond" evidence="7">
    <location>
        <begin position="470"/>
        <end position="485"/>
    </location>
</feature>
<evidence type="ECO:0000256" key="3">
    <source>
        <dbReference type="ARBA" id="ARBA00022737"/>
    </source>
</evidence>
<keyword evidence="2" id="KW-0812">Transmembrane</keyword>
<evidence type="ECO:0000313" key="9">
    <source>
        <dbReference type="EMBL" id="CAG7815911.1"/>
    </source>
</evidence>
<dbReference type="OrthoDB" id="9990982at2759"/>
<evidence type="ECO:0000256" key="4">
    <source>
        <dbReference type="ARBA" id="ARBA00022989"/>
    </source>
</evidence>
<feature type="disulfide bond" evidence="7">
    <location>
        <begin position="273"/>
        <end position="288"/>
    </location>
</feature>
<feature type="compositionally biased region" description="Pro residues" evidence="8">
    <location>
        <begin position="296"/>
        <end position="306"/>
    </location>
</feature>
<dbReference type="PANTHER" id="PTHR24270">
    <property type="entry name" value="LOW-DENSITY LIPOPROTEIN RECEPTOR-RELATED"/>
    <property type="match status" value="1"/>
</dbReference>
<feature type="disulfide bond" evidence="7">
    <location>
        <begin position="19"/>
        <end position="34"/>
    </location>
</feature>
<evidence type="ECO:0000256" key="6">
    <source>
        <dbReference type="ARBA" id="ARBA00023157"/>
    </source>
</evidence>
<feature type="compositionally biased region" description="Gly residues" evidence="8">
    <location>
        <begin position="307"/>
        <end position="316"/>
    </location>
</feature>
<accession>A0A8J2KDT2</accession>
<organism evidence="9 10">
    <name type="scientific">Allacma fusca</name>
    <dbReference type="NCBI Taxonomy" id="39272"/>
    <lineage>
        <taxon>Eukaryota</taxon>
        <taxon>Metazoa</taxon>
        <taxon>Ecdysozoa</taxon>
        <taxon>Arthropoda</taxon>
        <taxon>Hexapoda</taxon>
        <taxon>Collembola</taxon>
        <taxon>Symphypleona</taxon>
        <taxon>Sminthuridae</taxon>
        <taxon>Allacma</taxon>
    </lineage>
</organism>
<dbReference type="InterPro" id="IPR002172">
    <property type="entry name" value="LDrepeatLR_classA_rpt"/>
</dbReference>
<dbReference type="GO" id="GO:0005886">
    <property type="term" value="C:plasma membrane"/>
    <property type="evidence" value="ECO:0007669"/>
    <property type="project" value="TreeGrafter"/>
</dbReference>
<dbReference type="Pfam" id="PF00057">
    <property type="entry name" value="Ldl_recept_a"/>
    <property type="match status" value="7"/>
</dbReference>
<feature type="disulfide bond" evidence="7">
    <location>
        <begin position="201"/>
        <end position="216"/>
    </location>
</feature>
<dbReference type="InterPro" id="IPR050685">
    <property type="entry name" value="LDLR"/>
</dbReference>
<dbReference type="AlphaFoldDB" id="A0A8J2KDT2"/>
<keyword evidence="4" id="KW-1133">Transmembrane helix</keyword>
<protein>
    <submittedName>
        <fullName evidence="9">Uncharacterized protein</fullName>
    </submittedName>
</protein>
<feature type="disulfide bond" evidence="7">
    <location>
        <begin position="143"/>
        <end position="155"/>
    </location>
</feature>
<comment type="subcellular location">
    <subcellularLocation>
        <location evidence="1">Membrane</location>
        <topology evidence="1">Single-pass membrane protein</topology>
    </subcellularLocation>
</comment>
<dbReference type="EMBL" id="CAJVCH010356117">
    <property type="protein sequence ID" value="CAG7815911.1"/>
    <property type="molecule type" value="Genomic_DNA"/>
</dbReference>
<keyword evidence="3" id="KW-0677">Repeat</keyword>